<comment type="caution">
    <text evidence="1">The sequence shown here is derived from an EMBL/GenBank/DDBJ whole genome shotgun (WGS) entry which is preliminary data.</text>
</comment>
<dbReference type="AlphaFoldDB" id="A0A0V1GHL8"/>
<name>A0A0V1GHL8_TRIPS</name>
<reference evidence="1 2" key="1">
    <citation type="submission" date="2015-01" db="EMBL/GenBank/DDBJ databases">
        <title>Evolution of Trichinella species and genotypes.</title>
        <authorList>
            <person name="Korhonen P.K."/>
            <person name="Edoardo P."/>
            <person name="Giuseppe L.R."/>
            <person name="Gasser R.B."/>
        </authorList>
    </citation>
    <scope>NUCLEOTIDE SEQUENCE [LARGE SCALE GENOMIC DNA]</scope>
    <source>
        <strain evidence="1">ISS176</strain>
    </source>
</reference>
<dbReference type="EMBL" id="JYDV01002514">
    <property type="protein sequence ID" value="KRY97638.1"/>
    <property type="molecule type" value="Genomic_DNA"/>
</dbReference>
<dbReference type="Proteomes" id="UP000054826">
    <property type="component" value="Unassembled WGS sequence"/>
</dbReference>
<evidence type="ECO:0000313" key="1">
    <source>
        <dbReference type="EMBL" id="KRY97638.1"/>
    </source>
</evidence>
<organism evidence="1 2">
    <name type="scientific">Trichinella pseudospiralis</name>
    <name type="common">Parasitic roundworm</name>
    <dbReference type="NCBI Taxonomy" id="6337"/>
    <lineage>
        <taxon>Eukaryota</taxon>
        <taxon>Metazoa</taxon>
        <taxon>Ecdysozoa</taxon>
        <taxon>Nematoda</taxon>
        <taxon>Enoplea</taxon>
        <taxon>Dorylaimia</taxon>
        <taxon>Trichinellida</taxon>
        <taxon>Trichinellidae</taxon>
        <taxon>Trichinella</taxon>
    </lineage>
</organism>
<proteinExistence type="predicted"/>
<evidence type="ECO:0000313" key="2">
    <source>
        <dbReference type="Proteomes" id="UP000054826"/>
    </source>
</evidence>
<sequence length="39" mass="4431">MLLSNKDGNGDTTPRNVYYAMQNLSANYSPTSRQFALKY</sequence>
<gene>
    <name evidence="1" type="ORF">T4C_7487</name>
</gene>
<accession>A0A0V1GHL8</accession>
<protein>
    <submittedName>
        <fullName evidence="1">Uncharacterized protein</fullName>
    </submittedName>
</protein>